<name>A0A2S0KF10_9ACTN</name>
<evidence type="ECO:0000313" key="3">
    <source>
        <dbReference type="Proteomes" id="UP000239814"/>
    </source>
</evidence>
<dbReference type="InterPro" id="IPR008257">
    <property type="entry name" value="Pept_M19"/>
</dbReference>
<dbReference type="InterPro" id="IPR032466">
    <property type="entry name" value="Metal_Hydrolase"/>
</dbReference>
<dbReference type="EMBL" id="CP027433">
    <property type="protein sequence ID" value="AVM00253.1"/>
    <property type="molecule type" value="Genomic_DNA"/>
</dbReference>
<dbReference type="GO" id="GO:0006508">
    <property type="term" value="P:proteolysis"/>
    <property type="evidence" value="ECO:0007669"/>
    <property type="project" value="InterPro"/>
</dbReference>
<evidence type="ECO:0000313" key="2">
    <source>
        <dbReference type="EMBL" id="AVM00253.1"/>
    </source>
</evidence>
<proteinExistence type="predicted"/>
<evidence type="ECO:0000256" key="1">
    <source>
        <dbReference type="SAM" id="MobiDB-lite"/>
    </source>
</evidence>
<sequence>MKRIRGGIRPRNGLAVVLAGLLAVLGIVVAPSSTVPPPAYADPGGEPAYALAGNCYQLRGAGVPGGRYYAKAAALGQFLLYDTRGRLLTAADGKPVLRSAPSNAAIWSVTHAAGKYRLASTAPRGVVRTVALTHATGCRAFPEAQLNVEGSPVAGVDAQGRLRGFVDGHAHLMAEQFLGGGLHCGKPFSPLGITVALQDCPDHGRDGWPAIAEHILSEPGPHSADGWPTFQGWPQWYSLTHEQNYYRWIERAWRGGVRLINNYYVQNRVLCEIYPLGDEPCDEMESVRIQHRRLIKLQQYIDAQAGGPGKGFLKIVTSAAQARSVIAAGKLAVSLGIEISEPFGCRMINDVPQCTRADIDRGMDELKRMGVRQMILTHKFDNALGGAHIDEDFTGVAVQTGQIIATGQPWKTEPCRTPQRDHQAPFDAPGRCNARGLTDLGAYAVNAAIKRHMVIDIDHLSVKSADRVLRIAEARRYPGITTTHSWTDPTNYRRILQLGGAVGLYASGAERTPGDKHSESFVDEWRKVRRAANGQAVGVAYGADMNGLGKQAPPRPGAATNPVRYPFRAEDGTLMFRHISGTRVFDVNTDGTAHYGLIPDWIQSLRLAAGRDGDAVVSDMYAAADAKVRMWQLTENHR</sequence>
<dbReference type="Proteomes" id="UP000239814">
    <property type="component" value="Chromosome"/>
</dbReference>
<dbReference type="Pfam" id="PF01244">
    <property type="entry name" value="Peptidase_M19"/>
    <property type="match status" value="1"/>
</dbReference>
<dbReference type="OrthoDB" id="6071905at2"/>
<reference evidence="2 3" key="1">
    <citation type="submission" date="2018-03" db="EMBL/GenBank/DDBJ databases">
        <title>Characteristics and genome of n-alkane degrading marine bacteria Gordonia iterans isolated from crude oil contaminated in Tae-an, South Korea.</title>
        <authorList>
            <person name="Lee S.-S."/>
            <person name="Kim H."/>
        </authorList>
    </citation>
    <scope>NUCLEOTIDE SEQUENCE [LARGE SCALE GENOMIC DNA]</scope>
    <source>
        <strain evidence="2 3">Co17</strain>
    </source>
</reference>
<dbReference type="KEGG" id="git:C6V83_08200"/>
<keyword evidence="3" id="KW-1185">Reference proteome</keyword>
<accession>A0A2S0KF10</accession>
<feature type="region of interest" description="Disordered" evidence="1">
    <location>
        <begin position="409"/>
        <end position="428"/>
    </location>
</feature>
<dbReference type="SUPFAM" id="SSF51556">
    <property type="entry name" value="Metallo-dependent hydrolases"/>
    <property type="match status" value="1"/>
</dbReference>
<dbReference type="AlphaFoldDB" id="A0A2S0KF10"/>
<organism evidence="2 3">
    <name type="scientific">Gordonia iterans</name>
    <dbReference type="NCBI Taxonomy" id="1004901"/>
    <lineage>
        <taxon>Bacteria</taxon>
        <taxon>Bacillati</taxon>
        <taxon>Actinomycetota</taxon>
        <taxon>Actinomycetes</taxon>
        <taxon>Mycobacteriales</taxon>
        <taxon>Gordoniaceae</taxon>
        <taxon>Gordonia</taxon>
    </lineage>
</organism>
<dbReference type="Gene3D" id="3.20.20.140">
    <property type="entry name" value="Metal-dependent hydrolases"/>
    <property type="match status" value="1"/>
</dbReference>
<dbReference type="GO" id="GO:0070573">
    <property type="term" value="F:metallodipeptidase activity"/>
    <property type="evidence" value="ECO:0007669"/>
    <property type="project" value="InterPro"/>
</dbReference>
<dbReference type="RefSeq" id="WP_105941981.1">
    <property type="nucleotide sequence ID" value="NZ_CP027433.1"/>
</dbReference>
<protein>
    <submittedName>
        <fullName evidence="2">Sphingolipid ceramide N-deacylase</fullName>
    </submittedName>
</protein>
<gene>
    <name evidence="2" type="ORF">C6V83_08200</name>
</gene>